<dbReference type="OrthoDB" id="2676448at2759"/>
<keyword evidence="2" id="KW-1185">Reference proteome</keyword>
<reference evidence="1 2" key="1">
    <citation type="journal article" date="2015" name="Fungal Genet. Biol.">
        <title>Evolution of novel wood decay mechanisms in Agaricales revealed by the genome sequences of Fistulina hepatica and Cylindrobasidium torrendii.</title>
        <authorList>
            <person name="Floudas D."/>
            <person name="Held B.W."/>
            <person name="Riley R."/>
            <person name="Nagy L.G."/>
            <person name="Koehler G."/>
            <person name="Ransdell A.S."/>
            <person name="Younus H."/>
            <person name="Chow J."/>
            <person name="Chiniquy J."/>
            <person name="Lipzen A."/>
            <person name="Tritt A."/>
            <person name="Sun H."/>
            <person name="Haridas S."/>
            <person name="LaButti K."/>
            <person name="Ohm R.A."/>
            <person name="Kues U."/>
            <person name="Blanchette R.A."/>
            <person name="Grigoriev I.V."/>
            <person name="Minto R.E."/>
            <person name="Hibbett D.S."/>
        </authorList>
    </citation>
    <scope>NUCLEOTIDE SEQUENCE [LARGE SCALE GENOMIC DNA]</scope>
    <source>
        <strain evidence="1 2">ATCC 64428</strain>
    </source>
</reference>
<dbReference type="Proteomes" id="UP000054144">
    <property type="component" value="Unassembled WGS sequence"/>
</dbReference>
<proteinExistence type="predicted"/>
<feature type="non-terminal residue" evidence="1">
    <location>
        <position position="1"/>
    </location>
</feature>
<evidence type="ECO:0000313" key="1">
    <source>
        <dbReference type="EMBL" id="KIY52099.1"/>
    </source>
</evidence>
<organism evidence="1 2">
    <name type="scientific">Fistulina hepatica ATCC 64428</name>
    <dbReference type="NCBI Taxonomy" id="1128425"/>
    <lineage>
        <taxon>Eukaryota</taxon>
        <taxon>Fungi</taxon>
        <taxon>Dikarya</taxon>
        <taxon>Basidiomycota</taxon>
        <taxon>Agaricomycotina</taxon>
        <taxon>Agaricomycetes</taxon>
        <taxon>Agaricomycetidae</taxon>
        <taxon>Agaricales</taxon>
        <taxon>Fistulinaceae</taxon>
        <taxon>Fistulina</taxon>
    </lineage>
</organism>
<evidence type="ECO:0000313" key="2">
    <source>
        <dbReference type="Proteomes" id="UP000054144"/>
    </source>
</evidence>
<accession>A0A0D7AK08</accession>
<dbReference type="AlphaFoldDB" id="A0A0D7AK08"/>
<sequence>TALDRYNALTPLQDSSQQTIEYADIINAQWLDDFELFKCSDEGILKKPWTQYTNHKMMTEYFKSRGVHIKVQHLNIEAHCLHA</sequence>
<name>A0A0D7AK08_9AGAR</name>
<dbReference type="EMBL" id="KN881645">
    <property type="protein sequence ID" value="KIY52099.1"/>
    <property type="molecule type" value="Genomic_DNA"/>
</dbReference>
<protein>
    <submittedName>
        <fullName evidence="1">Uncharacterized protein</fullName>
    </submittedName>
</protein>
<gene>
    <name evidence="1" type="ORF">FISHEDRAFT_35767</name>
</gene>